<feature type="compositionally biased region" description="Low complexity" evidence="1">
    <location>
        <begin position="527"/>
        <end position="546"/>
    </location>
</feature>
<dbReference type="PANTHER" id="PTHR38166">
    <property type="entry name" value="C2H2-TYPE DOMAIN-CONTAINING PROTEIN-RELATED"/>
    <property type="match status" value="1"/>
</dbReference>
<accession>A0AA40C3R1</accession>
<feature type="region of interest" description="Disordered" evidence="1">
    <location>
        <begin position="77"/>
        <end position="194"/>
    </location>
</feature>
<proteinExistence type="predicted"/>
<gene>
    <name evidence="2" type="ORF">B0T14DRAFT_191335</name>
</gene>
<feature type="region of interest" description="Disordered" evidence="1">
    <location>
        <begin position="522"/>
        <end position="552"/>
    </location>
</feature>
<dbReference type="PANTHER" id="PTHR38166:SF1">
    <property type="entry name" value="C2H2-TYPE DOMAIN-CONTAINING PROTEIN"/>
    <property type="match status" value="1"/>
</dbReference>
<sequence>MEGFEPGPITARSYILSRFLHQNTDWQAPAQRQTSSDLGKRKLSQPVEDIALENKHIATTGLPLPVAHTLSPREAIAAARRSRNPTHKLSQSYDSALGSSVASSNGDACKIATKGPCHDQETSSNQQPQPNSGAGELASKAPDNQRPGPAKRSLRSNNGDEGGDPDERENKRRAPSTAFPTRGQPPPSTFACPFRKRSPTTFHVRDYVKCANQEFKDIASLKKHITSEHYSNRFPCPRCRGFFASSEAVIHHLQNPEPCSLRTSPAMTTRLELGISQDTRDILSSRKDDRKVTNWDRLWAVLFGEHVPIRDHTFSPVVELEEVLVEFNAEAPSFIAALDTHLKTLVGETAYEWYRDDVEAIKTFVEQWMRELLDNCRGIPLRPPNNGQDSVHAPHEAGTNRVNNASTGLNHSSGPAEYGTQDFENLEGDQDAFTVPECVFQALDWTSIDPSSLEPDGPAALTLHDNTFFDGDTPAHQAEVRHVEKHAPDSYFPSYLDLMSPPGSVNKTRSFTFCPTQSATFPLTPAPSQSSVPTPGPSTTAASTAARISNTKQPQYNISKSFAALNTLMSRQAFRMSVGPEMARDLHMGQLPFDVAFKQLQEQHSVPGSARLFPSPSSTSSMGVTRGLSAKKGAGQGNCGG</sequence>
<evidence type="ECO:0000256" key="1">
    <source>
        <dbReference type="SAM" id="MobiDB-lite"/>
    </source>
</evidence>
<evidence type="ECO:0000313" key="2">
    <source>
        <dbReference type="EMBL" id="KAK0623932.1"/>
    </source>
</evidence>
<feature type="region of interest" description="Disordered" evidence="1">
    <location>
        <begin position="380"/>
        <end position="422"/>
    </location>
</feature>
<feature type="compositionally biased region" description="Polar residues" evidence="1">
    <location>
        <begin position="122"/>
        <end position="132"/>
    </location>
</feature>
<dbReference type="Proteomes" id="UP001175000">
    <property type="component" value="Unassembled WGS sequence"/>
</dbReference>
<comment type="caution">
    <text evidence="2">The sequence shown here is derived from an EMBL/GenBank/DDBJ whole genome shotgun (WGS) entry which is preliminary data.</text>
</comment>
<evidence type="ECO:0000313" key="3">
    <source>
        <dbReference type="Proteomes" id="UP001175000"/>
    </source>
</evidence>
<reference evidence="2" key="1">
    <citation type="submission" date="2023-06" db="EMBL/GenBank/DDBJ databases">
        <title>Genome-scale phylogeny and comparative genomics of the fungal order Sordariales.</title>
        <authorList>
            <consortium name="Lawrence Berkeley National Laboratory"/>
            <person name="Hensen N."/>
            <person name="Bonometti L."/>
            <person name="Westerberg I."/>
            <person name="Brannstrom I.O."/>
            <person name="Guillou S."/>
            <person name="Cros-Aarteil S."/>
            <person name="Calhoun S."/>
            <person name="Haridas S."/>
            <person name="Kuo A."/>
            <person name="Mondo S."/>
            <person name="Pangilinan J."/>
            <person name="Riley R."/>
            <person name="Labutti K."/>
            <person name="Andreopoulos B."/>
            <person name="Lipzen A."/>
            <person name="Chen C."/>
            <person name="Yanf M."/>
            <person name="Daum C."/>
            <person name="Ng V."/>
            <person name="Clum A."/>
            <person name="Steindorff A."/>
            <person name="Ohm R."/>
            <person name="Martin F."/>
            <person name="Silar P."/>
            <person name="Natvig D."/>
            <person name="Lalanne C."/>
            <person name="Gautier V."/>
            <person name="Ament-Velasquez S.L."/>
            <person name="Kruys A."/>
            <person name="Hutchinson M.I."/>
            <person name="Powell A.J."/>
            <person name="Barry K."/>
            <person name="Miller A.N."/>
            <person name="Grigoriev I.V."/>
            <person name="Debuchy R."/>
            <person name="Gladieux P."/>
            <person name="Thoren M.H."/>
            <person name="Johannesson H."/>
        </authorList>
    </citation>
    <scope>NUCLEOTIDE SEQUENCE</scope>
    <source>
        <strain evidence="2">CBS 606.72</strain>
    </source>
</reference>
<feature type="compositionally biased region" description="Polar residues" evidence="1">
    <location>
        <begin position="87"/>
        <end position="106"/>
    </location>
</feature>
<name>A0AA40C3R1_9PEZI</name>
<dbReference type="EMBL" id="JAULSU010000003">
    <property type="protein sequence ID" value="KAK0623932.1"/>
    <property type="molecule type" value="Genomic_DNA"/>
</dbReference>
<feature type="region of interest" description="Disordered" evidence="1">
    <location>
        <begin position="606"/>
        <end position="641"/>
    </location>
</feature>
<feature type="compositionally biased region" description="Polar residues" evidence="1">
    <location>
        <begin position="400"/>
        <end position="413"/>
    </location>
</feature>
<keyword evidence="3" id="KW-1185">Reference proteome</keyword>
<organism evidence="2 3">
    <name type="scientific">Immersiella caudata</name>
    <dbReference type="NCBI Taxonomy" id="314043"/>
    <lineage>
        <taxon>Eukaryota</taxon>
        <taxon>Fungi</taxon>
        <taxon>Dikarya</taxon>
        <taxon>Ascomycota</taxon>
        <taxon>Pezizomycotina</taxon>
        <taxon>Sordariomycetes</taxon>
        <taxon>Sordariomycetidae</taxon>
        <taxon>Sordariales</taxon>
        <taxon>Lasiosphaeriaceae</taxon>
        <taxon>Immersiella</taxon>
    </lineage>
</organism>
<protein>
    <recommendedName>
        <fullName evidence="4">C2H2-type domain-containing protein</fullName>
    </recommendedName>
</protein>
<evidence type="ECO:0008006" key="4">
    <source>
        <dbReference type="Google" id="ProtNLM"/>
    </source>
</evidence>
<dbReference type="AlphaFoldDB" id="A0AA40C3R1"/>